<dbReference type="AlphaFoldDB" id="A0A3M2LX96"/>
<keyword evidence="1" id="KW-1133">Transmembrane helix</keyword>
<keyword evidence="1" id="KW-0812">Transmembrane</keyword>
<accession>A0A3M2LX96</accession>
<evidence type="ECO:0000313" key="3">
    <source>
        <dbReference type="Proteomes" id="UP000282674"/>
    </source>
</evidence>
<dbReference type="InterPro" id="IPR010406">
    <property type="entry name" value="DUF1003"/>
</dbReference>
<feature type="transmembrane region" description="Helical" evidence="1">
    <location>
        <begin position="161"/>
        <end position="184"/>
    </location>
</feature>
<evidence type="ECO:0000313" key="2">
    <source>
        <dbReference type="EMBL" id="RMI40665.1"/>
    </source>
</evidence>
<feature type="transmembrane region" description="Helical" evidence="1">
    <location>
        <begin position="135"/>
        <end position="155"/>
    </location>
</feature>
<evidence type="ECO:0000256" key="1">
    <source>
        <dbReference type="SAM" id="Phobius"/>
    </source>
</evidence>
<protein>
    <submittedName>
        <fullName evidence="2">DUF1003 domain-containing protein</fullName>
    </submittedName>
</protein>
<comment type="caution">
    <text evidence="2">The sequence shown here is derived from an EMBL/GenBank/DDBJ whole genome shotgun (WGS) entry which is preliminary data.</text>
</comment>
<gene>
    <name evidence="2" type="ORF">EBO15_25710</name>
</gene>
<dbReference type="EMBL" id="RFFG01000051">
    <property type="protein sequence ID" value="RMI40665.1"/>
    <property type="molecule type" value="Genomic_DNA"/>
</dbReference>
<dbReference type="Pfam" id="PF06210">
    <property type="entry name" value="DUF1003"/>
    <property type="match status" value="2"/>
</dbReference>
<dbReference type="Proteomes" id="UP000282674">
    <property type="component" value="Unassembled WGS sequence"/>
</dbReference>
<reference evidence="2 3" key="1">
    <citation type="submission" date="2018-10" db="EMBL/GenBank/DDBJ databases">
        <title>Isolation from soil.</title>
        <authorList>
            <person name="Hu J."/>
        </authorList>
    </citation>
    <scope>NUCLEOTIDE SEQUENCE [LARGE SCALE GENOMIC DNA]</scope>
    <source>
        <strain evidence="2 3">NEAU-Ht49</strain>
    </source>
</reference>
<organism evidence="2 3">
    <name type="scientific">Actinomadura harenae</name>
    <dbReference type="NCBI Taxonomy" id="2483351"/>
    <lineage>
        <taxon>Bacteria</taxon>
        <taxon>Bacillati</taxon>
        <taxon>Actinomycetota</taxon>
        <taxon>Actinomycetes</taxon>
        <taxon>Streptosporangiales</taxon>
        <taxon>Thermomonosporaceae</taxon>
        <taxon>Actinomadura</taxon>
    </lineage>
</organism>
<keyword evidence="1" id="KW-0472">Membrane</keyword>
<keyword evidence="3" id="KW-1185">Reference proteome</keyword>
<name>A0A3M2LX96_9ACTN</name>
<feature type="transmembrane region" description="Helical" evidence="1">
    <location>
        <begin position="299"/>
        <end position="322"/>
    </location>
</feature>
<feature type="transmembrane region" description="Helical" evidence="1">
    <location>
        <begin position="415"/>
        <end position="434"/>
    </location>
</feature>
<proteinExistence type="predicted"/>
<feature type="transmembrane region" description="Helical" evidence="1">
    <location>
        <begin position="273"/>
        <end position="293"/>
    </location>
</feature>
<sequence>MHKGILSLLTVIKRWVIPTCRGQGPGGPRAPDAAPPIALTLPGVRFGGPGMRRGDILHLRNQATHGWIWSSTQGDGAAVRGDQRMGITVSATATAAELPQAAELPEAPATIADERVGLNGAIAAALTRGVGSMGALYVVLVIITVWMALAAWGPLRSIDPYPFGFLLFLNNVVQLVLCSVILVGQRVLGQAADRRAVQTYENTGAIFARISDLQANLDRHDRALSRGVSLLESRPHPWIERHRVQSPPQALDHAVGVNGRIAAWLTERLGSMWAFYISAGTQVLWIGAAELGIQRFDPYPFAFMSFLSTFAQLLFMIVIMVGQDVLGRAADRRSEQTFLDAEAILHECRRMKTRLAAQGRVIDSLADYTSSHLTEHLARNFHERRPDTVRPGWDELPEHHREAQRRRARRLGEHLAVIGYLMVPATGAVTAVVLDEQQAQTLARLEHGQSLDERDAALGEAVPWDHLPDDVRDQAVGDVLRIPALLAEIGFQVLPSGDHLADGPGELDFTPEDWDTLHRALMAAGVLVALAEGVADAEEIFALVTLLRETGVTHPRRFVRELAATTPFETGLQPDSRYAQYAGPALETIRQATAIVARTAPSELAAFRALVSEIADTVADANDEGGFFGLGARPRVPAEAAAMEAIRKATHHPEDH</sequence>